<dbReference type="PANTHER" id="PTHR34070:SF1">
    <property type="entry name" value="DNA ALKYLATION REPAIR PROTEIN"/>
    <property type="match status" value="1"/>
</dbReference>
<dbReference type="InterPro" id="IPR016024">
    <property type="entry name" value="ARM-type_fold"/>
</dbReference>
<sequence>MLAIQKDILKKRKPARAKTLQRFFKTGPGDYAEGDIFLGLTVPESRLIAKKYKDLPLKEVSVLVKSPHHEERLIGLLILVSQFSKSSEEVQEKIYKFYLKHTKYINNWDLVDSSAEYIVGAFLYNRDRKILQKLAKSKSLWERRIAMLSTFHFIKKGELKDTFKIAEILMKDRHDLIHKASGWMLREAGKRVSEKDLRQFLDRYAAQMPRTMLRYAIERLPKEDRLRYLSLKSN</sequence>
<dbReference type="SUPFAM" id="SSF48371">
    <property type="entry name" value="ARM repeat"/>
    <property type="match status" value="1"/>
</dbReference>
<comment type="caution">
    <text evidence="1">The sequence shown here is derived from an EMBL/GenBank/DDBJ whole genome shotgun (WGS) entry which is preliminary data.</text>
</comment>
<name>A0A150WC44_BDEBC</name>
<dbReference type="PANTHER" id="PTHR34070">
    <property type="entry name" value="ARMADILLO-TYPE FOLD"/>
    <property type="match status" value="1"/>
</dbReference>
<dbReference type="InterPro" id="IPR014825">
    <property type="entry name" value="DNA_alkylation"/>
</dbReference>
<reference evidence="1 2" key="1">
    <citation type="submission" date="2016-03" db="EMBL/GenBank/DDBJ databases">
        <authorList>
            <person name="Ploux O."/>
        </authorList>
    </citation>
    <scope>NUCLEOTIDE SEQUENCE [LARGE SCALE GENOMIC DNA]</scope>
    <source>
        <strain evidence="1 2">BER2</strain>
    </source>
</reference>
<protein>
    <submittedName>
        <fullName evidence="1">DNA alkylation repair protein</fullName>
    </submittedName>
</protein>
<evidence type="ECO:0000313" key="1">
    <source>
        <dbReference type="EMBL" id="KYG60458.1"/>
    </source>
</evidence>
<dbReference type="CDD" id="cd06561">
    <property type="entry name" value="AlkD_like"/>
    <property type="match status" value="1"/>
</dbReference>
<organism evidence="1 2">
    <name type="scientific">Bdellovibrio bacteriovorus</name>
    <dbReference type="NCBI Taxonomy" id="959"/>
    <lineage>
        <taxon>Bacteria</taxon>
        <taxon>Pseudomonadati</taxon>
        <taxon>Bdellovibrionota</taxon>
        <taxon>Bdellovibrionia</taxon>
        <taxon>Bdellovibrionales</taxon>
        <taxon>Pseudobdellovibrionaceae</taxon>
        <taxon>Bdellovibrio</taxon>
    </lineage>
</organism>
<accession>A0A150WC44</accession>
<dbReference type="Pfam" id="PF08713">
    <property type="entry name" value="DNA_alkylation"/>
    <property type="match status" value="1"/>
</dbReference>
<dbReference type="Gene3D" id="1.25.10.90">
    <property type="match status" value="1"/>
</dbReference>
<dbReference type="OrthoDB" id="9775346at2"/>
<proteinExistence type="predicted"/>
<gene>
    <name evidence="1" type="ORF">AZI85_13410</name>
</gene>
<dbReference type="RefSeq" id="WP_063245216.1">
    <property type="nucleotide sequence ID" value="NZ_LUKF01000020.1"/>
</dbReference>
<dbReference type="EMBL" id="LUKF01000020">
    <property type="protein sequence ID" value="KYG60458.1"/>
    <property type="molecule type" value="Genomic_DNA"/>
</dbReference>
<dbReference type="AlphaFoldDB" id="A0A150WC44"/>
<evidence type="ECO:0000313" key="2">
    <source>
        <dbReference type="Proteomes" id="UP000075391"/>
    </source>
</evidence>
<dbReference type="Proteomes" id="UP000075391">
    <property type="component" value="Unassembled WGS sequence"/>
</dbReference>